<feature type="transmembrane region" description="Helical" evidence="2">
    <location>
        <begin position="184"/>
        <end position="203"/>
    </location>
</feature>
<keyword evidence="2" id="KW-0812">Transmembrane</keyword>
<proteinExistence type="predicted"/>
<keyword evidence="2" id="KW-1133">Transmembrane helix</keyword>
<feature type="transmembrane region" description="Helical" evidence="2">
    <location>
        <begin position="40"/>
        <end position="61"/>
    </location>
</feature>
<sequence length="222" mass="21630">MPHDHQGPAAPSAGPPLAAGDDDAEATDSDLGRLARWQRVLIWLAVPAVITLGAGAGYLAAGQRATSEPQSAASATHDGHTPVPSAGHQHGTDAVSHPAEHAGHDSAAPESDPEADDHASPGHGAADHSAPGSANAGHVDTDHGQGAAAVTGSAPGDAGGHGTGGGHGAAGHGASGSSSRPRTAVLTAFAAVNAAIIIGAALVRRRTARSPRPTRPDTIQPA</sequence>
<feature type="compositionally biased region" description="Gly residues" evidence="1">
    <location>
        <begin position="157"/>
        <end position="174"/>
    </location>
</feature>
<feature type="region of interest" description="Disordered" evidence="1">
    <location>
        <begin position="1"/>
        <end position="26"/>
    </location>
</feature>
<evidence type="ECO:0000313" key="3">
    <source>
        <dbReference type="EMBL" id="GAA1804729.1"/>
    </source>
</evidence>
<feature type="region of interest" description="Disordered" evidence="1">
    <location>
        <begin position="69"/>
        <end position="180"/>
    </location>
</feature>
<reference evidence="4" key="1">
    <citation type="journal article" date="2019" name="Int. J. Syst. Evol. Microbiol.">
        <title>The Global Catalogue of Microorganisms (GCM) 10K type strain sequencing project: providing services to taxonomists for standard genome sequencing and annotation.</title>
        <authorList>
            <consortium name="The Broad Institute Genomics Platform"/>
            <consortium name="The Broad Institute Genome Sequencing Center for Infectious Disease"/>
            <person name="Wu L."/>
            <person name="Ma J."/>
        </authorList>
    </citation>
    <scope>NUCLEOTIDE SEQUENCE [LARGE SCALE GENOMIC DNA]</scope>
    <source>
        <strain evidence="4">JCM 13250</strain>
    </source>
</reference>
<keyword evidence="2" id="KW-0472">Membrane</keyword>
<dbReference type="Proteomes" id="UP001500218">
    <property type="component" value="Unassembled WGS sequence"/>
</dbReference>
<comment type="caution">
    <text evidence="3">The sequence shown here is derived from an EMBL/GenBank/DDBJ whole genome shotgun (WGS) entry which is preliminary data.</text>
</comment>
<evidence type="ECO:0000256" key="2">
    <source>
        <dbReference type="SAM" id="Phobius"/>
    </source>
</evidence>
<evidence type="ECO:0000256" key="1">
    <source>
        <dbReference type="SAM" id="MobiDB-lite"/>
    </source>
</evidence>
<accession>A0ABP4Y5S7</accession>
<keyword evidence="4" id="KW-1185">Reference proteome</keyword>
<dbReference type="EMBL" id="BAAALT010000076">
    <property type="protein sequence ID" value="GAA1804729.1"/>
    <property type="molecule type" value="Genomic_DNA"/>
</dbReference>
<evidence type="ECO:0000313" key="4">
    <source>
        <dbReference type="Proteomes" id="UP001500218"/>
    </source>
</evidence>
<feature type="compositionally biased region" description="Low complexity" evidence="1">
    <location>
        <begin position="7"/>
        <end position="19"/>
    </location>
</feature>
<protein>
    <submittedName>
        <fullName evidence="3">Uncharacterized protein</fullName>
    </submittedName>
</protein>
<gene>
    <name evidence="3" type="ORF">GCM10009682_28000</name>
</gene>
<organism evidence="3 4">
    <name type="scientific">Luedemannella flava</name>
    <dbReference type="NCBI Taxonomy" id="349316"/>
    <lineage>
        <taxon>Bacteria</taxon>
        <taxon>Bacillati</taxon>
        <taxon>Actinomycetota</taxon>
        <taxon>Actinomycetes</taxon>
        <taxon>Micromonosporales</taxon>
        <taxon>Micromonosporaceae</taxon>
        <taxon>Luedemannella</taxon>
    </lineage>
</organism>
<name>A0ABP4Y5S7_9ACTN</name>